<dbReference type="Proteomes" id="UP000518300">
    <property type="component" value="Unassembled WGS sequence"/>
</dbReference>
<accession>A0A848LLV6</accession>
<dbReference type="EMBL" id="JABBJJ010000154">
    <property type="protein sequence ID" value="NMO18795.1"/>
    <property type="molecule type" value="Genomic_DNA"/>
</dbReference>
<evidence type="ECO:0000259" key="4">
    <source>
        <dbReference type="PROSITE" id="PS52004"/>
    </source>
</evidence>
<name>A0A848LLV6_9BACT</name>
<dbReference type="SUPFAM" id="SSF53901">
    <property type="entry name" value="Thiolase-like"/>
    <property type="match status" value="2"/>
</dbReference>
<organism evidence="5 6">
    <name type="scientific">Pyxidicoccus fallax</name>
    <dbReference type="NCBI Taxonomy" id="394095"/>
    <lineage>
        <taxon>Bacteria</taxon>
        <taxon>Pseudomonadati</taxon>
        <taxon>Myxococcota</taxon>
        <taxon>Myxococcia</taxon>
        <taxon>Myxococcales</taxon>
        <taxon>Cystobacterineae</taxon>
        <taxon>Myxococcaceae</taxon>
        <taxon>Pyxidicoccus</taxon>
    </lineage>
</organism>
<evidence type="ECO:0000313" key="6">
    <source>
        <dbReference type="Proteomes" id="UP000518300"/>
    </source>
</evidence>
<evidence type="ECO:0000313" key="5">
    <source>
        <dbReference type="EMBL" id="NMO18795.1"/>
    </source>
</evidence>
<dbReference type="CDD" id="cd00834">
    <property type="entry name" value="KAS_I_II"/>
    <property type="match status" value="1"/>
</dbReference>
<dbReference type="Pfam" id="PF00109">
    <property type="entry name" value="ketoacyl-synt"/>
    <property type="match status" value="1"/>
</dbReference>
<dbReference type="Gene3D" id="3.40.47.10">
    <property type="match status" value="1"/>
</dbReference>
<evidence type="ECO:0000256" key="3">
    <source>
        <dbReference type="RuleBase" id="RU003694"/>
    </source>
</evidence>
<evidence type="ECO:0000256" key="1">
    <source>
        <dbReference type="ARBA" id="ARBA00008467"/>
    </source>
</evidence>
<gene>
    <name evidence="5" type="ORF">HG543_28600</name>
</gene>
<dbReference type="GO" id="GO:0006633">
    <property type="term" value="P:fatty acid biosynthetic process"/>
    <property type="evidence" value="ECO:0007669"/>
    <property type="project" value="TreeGrafter"/>
</dbReference>
<evidence type="ECO:0000256" key="2">
    <source>
        <dbReference type="ARBA" id="ARBA00022679"/>
    </source>
</evidence>
<dbReference type="AlphaFoldDB" id="A0A848LLV6"/>
<dbReference type="GO" id="GO:0004315">
    <property type="term" value="F:3-oxoacyl-[acyl-carrier-protein] synthase activity"/>
    <property type="evidence" value="ECO:0007669"/>
    <property type="project" value="TreeGrafter"/>
</dbReference>
<dbReference type="PANTHER" id="PTHR11712:SF336">
    <property type="entry name" value="3-OXOACYL-[ACYL-CARRIER-PROTEIN] SYNTHASE, MITOCHONDRIAL"/>
    <property type="match status" value="1"/>
</dbReference>
<dbReference type="PROSITE" id="PS52004">
    <property type="entry name" value="KS3_2"/>
    <property type="match status" value="1"/>
</dbReference>
<proteinExistence type="inferred from homology"/>
<sequence length="401" mass="42420">MSTHRVVITGMGVTAANALSSGELAQALVERRSGIRRTDRFGGEGRARTAGEVDLPGFSDEGVDRVSQLALHAAEQALRDSGLASRTGWREEAGVMLGTSRGPALSLESFLRSGSEQARRTLFGELAFSSIARNVAARFDLGGIQSTVTMACVSSSLAIGRALDEVRQGRTPVMLAGGADALTALSFSGFSVLRAMSPTVCRPFDRRRDGMVLGEGAGILVLEELHHALQRGARIHAELCGWGTAGDAHHPTSPHPEGRGLRQAMTLALRHSGMTVDQVDFVNLHGTGTLANDPAECQALREVFGARTASLPVNSLKPYFGHTLGAAGALELIGSLLGMARDFIPPTLHCEELDPRCDVDVVRGEGRSQRIDVLMSTKSAFGGANVAIVARRLPEAGREAR</sequence>
<dbReference type="RefSeq" id="WP_169348056.1">
    <property type="nucleotide sequence ID" value="NZ_JABBJJ010000154.1"/>
</dbReference>
<dbReference type="InterPro" id="IPR016039">
    <property type="entry name" value="Thiolase-like"/>
</dbReference>
<keyword evidence="6" id="KW-1185">Reference proteome</keyword>
<dbReference type="Pfam" id="PF02801">
    <property type="entry name" value="Ketoacyl-synt_C"/>
    <property type="match status" value="1"/>
</dbReference>
<reference evidence="5 6" key="1">
    <citation type="submission" date="2020-04" db="EMBL/GenBank/DDBJ databases">
        <title>Draft genome of Pyxidicoccus fallax type strain.</title>
        <authorList>
            <person name="Whitworth D.E."/>
        </authorList>
    </citation>
    <scope>NUCLEOTIDE SEQUENCE [LARGE SCALE GENOMIC DNA]</scope>
    <source>
        <strain evidence="5 6">DSM 14698</strain>
    </source>
</reference>
<comment type="similarity">
    <text evidence="1 3">Belongs to the thiolase-like superfamily. Beta-ketoacyl-ACP synthases family.</text>
</comment>
<dbReference type="InterPro" id="IPR000794">
    <property type="entry name" value="Beta-ketoacyl_synthase"/>
</dbReference>
<protein>
    <submittedName>
        <fullName evidence="5">Beta-ketoacyl-[acyl-carrier-protein] synthase family protein</fullName>
    </submittedName>
</protein>
<dbReference type="SMART" id="SM00825">
    <property type="entry name" value="PKS_KS"/>
    <property type="match status" value="1"/>
</dbReference>
<dbReference type="InterPro" id="IPR014031">
    <property type="entry name" value="Ketoacyl_synth_C"/>
</dbReference>
<keyword evidence="2 3" id="KW-0808">Transferase</keyword>
<dbReference type="InterPro" id="IPR020841">
    <property type="entry name" value="PKS_Beta-ketoAc_synthase_dom"/>
</dbReference>
<dbReference type="InterPro" id="IPR014030">
    <property type="entry name" value="Ketoacyl_synth_N"/>
</dbReference>
<dbReference type="GO" id="GO:0005829">
    <property type="term" value="C:cytosol"/>
    <property type="evidence" value="ECO:0007669"/>
    <property type="project" value="TreeGrafter"/>
</dbReference>
<feature type="domain" description="Ketosynthase family 3 (KS3)" evidence="4">
    <location>
        <begin position="3"/>
        <end position="392"/>
    </location>
</feature>
<dbReference type="PANTHER" id="PTHR11712">
    <property type="entry name" value="POLYKETIDE SYNTHASE-RELATED"/>
    <property type="match status" value="1"/>
</dbReference>
<comment type="caution">
    <text evidence="5">The sequence shown here is derived from an EMBL/GenBank/DDBJ whole genome shotgun (WGS) entry which is preliminary data.</text>
</comment>